<organism evidence="2 3">
    <name type="scientific">Metarhizium robertsii</name>
    <dbReference type="NCBI Taxonomy" id="568076"/>
    <lineage>
        <taxon>Eukaryota</taxon>
        <taxon>Fungi</taxon>
        <taxon>Dikarya</taxon>
        <taxon>Ascomycota</taxon>
        <taxon>Pezizomycotina</taxon>
        <taxon>Sordariomycetes</taxon>
        <taxon>Hypocreomycetidae</taxon>
        <taxon>Hypocreales</taxon>
        <taxon>Clavicipitaceae</taxon>
        <taxon>Metarhizium</taxon>
    </lineage>
</organism>
<dbReference type="EMBL" id="JELW01000040">
    <property type="protein sequence ID" value="EXU97154.1"/>
    <property type="molecule type" value="Genomic_DNA"/>
</dbReference>
<accession>A0A014N9B9</accession>
<dbReference type="HOGENOM" id="CLU_083946_0_0_1"/>
<gene>
    <name evidence="2" type="ORF">X797_009772</name>
</gene>
<protein>
    <submittedName>
        <fullName evidence="2">DUF3472 domain protein</fullName>
    </submittedName>
</protein>
<sequence length="242" mass="25902">MRLSLSPLLLALSSLPFSRSALCVLSWNISYVPPEGLRDISFPINLSRAPHVAGYHFAQRVKFYGQTSVAYAALQPRQDTSSGATVLRGVFTSFINGTTTTDPNCSKGVDDGPGVSCAHDFSGSHADTWDLIMTNTAGTTWAGKAVNYKNGTAFHIGTWTLPKGTGGIQGSQVGFMDYFPWNTNFSMTCADLPPTECTFSPPTTGSSWNGYSVGSISGSVERCENNVDQGPSLNGGWRFAIF</sequence>
<name>A0A014N9B9_9HYPO</name>
<dbReference type="eggNOG" id="ENOG502QU3E">
    <property type="taxonomic scope" value="Eukaryota"/>
</dbReference>
<keyword evidence="1" id="KW-0732">Signal</keyword>
<evidence type="ECO:0000313" key="3">
    <source>
        <dbReference type="Proteomes" id="UP000030151"/>
    </source>
</evidence>
<dbReference type="OrthoDB" id="5576763at2759"/>
<proteinExistence type="predicted"/>
<dbReference type="Proteomes" id="UP000030151">
    <property type="component" value="Unassembled WGS sequence"/>
</dbReference>
<reference evidence="2 3" key="1">
    <citation type="submission" date="2014-02" db="EMBL/GenBank/DDBJ databases">
        <title>The genome sequence of the entomopathogenic fungus Metarhizium robertsii ARSEF 2575.</title>
        <authorList>
            <person name="Giuliano Garisto Donzelli B."/>
            <person name="Roe B.A."/>
            <person name="Macmil S.L."/>
            <person name="Krasnoff S.B."/>
            <person name="Gibson D.M."/>
        </authorList>
    </citation>
    <scope>NUCLEOTIDE SEQUENCE [LARGE SCALE GENOMIC DNA]</scope>
    <source>
        <strain evidence="2 3">ARSEF 2575</strain>
    </source>
</reference>
<feature type="signal peptide" evidence="1">
    <location>
        <begin position="1"/>
        <end position="20"/>
    </location>
</feature>
<dbReference type="AlphaFoldDB" id="A0A014N9B9"/>
<feature type="chain" id="PRO_5001472585" evidence="1">
    <location>
        <begin position="21"/>
        <end position="242"/>
    </location>
</feature>
<evidence type="ECO:0000313" key="2">
    <source>
        <dbReference type="EMBL" id="EXU97154.1"/>
    </source>
</evidence>
<evidence type="ECO:0000256" key="1">
    <source>
        <dbReference type="SAM" id="SignalP"/>
    </source>
</evidence>
<comment type="caution">
    <text evidence="2">The sequence shown here is derived from an EMBL/GenBank/DDBJ whole genome shotgun (WGS) entry which is preliminary data.</text>
</comment>